<name>A0A8J1UGB5_OWEFU</name>
<proteinExistence type="predicted"/>
<sequence>QNGEKLISSKLSWVETSLRISNESLKWFGWKPSGRPPAEQTDYNIAPEGAIKIYQWTPTSWITREEISRDKHGHGQGHQKRKENISFVMRRERVFLQKWEEDFNWLYCNADGSKMCRVWVQTGRQNTFTRGCRDFQKSSLTRHGDQPSHRAAYATMNKG</sequence>
<gene>
    <name evidence="2" type="ORF">OFUS_LOCUS8000</name>
</gene>
<accession>A0A8J1UGB5</accession>
<feature type="compositionally biased region" description="Basic and acidic residues" evidence="1">
    <location>
        <begin position="138"/>
        <end position="148"/>
    </location>
</feature>
<evidence type="ECO:0000313" key="3">
    <source>
        <dbReference type="Proteomes" id="UP000749559"/>
    </source>
</evidence>
<keyword evidence="3" id="KW-1185">Reference proteome</keyword>
<dbReference type="Proteomes" id="UP000749559">
    <property type="component" value="Unassembled WGS sequence"/>
</dbReference>
<protein>
    <submittedName>
        <fullName evidence="2">Uncharacterized protein</fullName>
    </submittedName>
</protein>
<feature type="region of interest" description="Disordered" evidence="1">
    <location>
        <begin position="138"/>
        <end position="159"/>
    </location>
</feature>
<dbReference type="AlphaFoldDB" id="A0A8J1UGB5"/>
<comment type="caution">
    <text evidence="2">The sequence shown here is derived from an EMBL/GenBank/DDBJ whole genome shotgun (WGS) entry which is preliminary data.</text>
</comment>
<evidence type="ECO:0000313" key="2">
    <source>
        <dbReference type="EMBL" id="CAH1781420.1"/>
    </source>
</evidence>
<organism evidence="2 3">
    <name type="scientific">Owenia fusiformis</name>
    <name type="common">Polychaete worm</name>
    <dbReference type="NCBI Taxonomy" id="6347"/>
    <lineage>
        <taxon>Eukaryota</taxon>
        <taxon>Metazoa</taxon>
        <taxon>Spiralia</taxon>
        <taxon>Lophotrochozoa</taxon>
        <taxon>Annelida</taxon>
        <taxon>Polychaeta</taxon>
        <taxon>Sedentaria</taxon>
        <taxon>Canalipalpata</taxon>
        <taxon>Sabellida</taxon>
        <taxon>Oweniida</taxon>
        <taxon>Oweniidae</taxon>
        <taxon>Owenia</taxon>
    </lineage>
</organism>
<dbReference type="EMBL" id="CAIIXF020000004">
    <property type="protein sequence ID" value="CAH1781420.1"/>
    <property type="molecule type" value="Genomic_DNA"/>
</dbReference>
<feature type="non-terminal residue" evidence="2">
    <location>
        <position position="1"/>
    </location>
</feature>
<reference evidence="2" key="1">
    <citation type="submission" date="2022-03" db="EMBL/GenBank/DDBJ databases">
        <authorList>
            <person name="Martin C."/>
        </authorList>
    </citation>
    <scope>NUCLEOTIDE SEQUENCE</scope>
</reference>
<evidence type="ECO:0000256" key="1">
    <source>
        <dbReference type="SAM" id="MobiDB-lite"/>
    </source>
</evidence>